<reference evidence="12 13" key="1">
    <citation type="submission" date="2015-02" db="EMBL/GenBank/DDBJ databases">
        <title>Nostoc linckia genome annotation.</title>
        <authorList>
            <person name="Zhou Z."/>
        </authorList>
    </citation>
    <scope>NUCLEOTIDE SEQUENCE [LARGE SCALE GENOMIC DNA]</scope>
    <source>
        <strain evidence="13">z8</strain>
    </source>
</reference>
<comment type="pathway">
    <text evidence="1 9">Cell wall biogenesis; peptidoglycan biosynthesis.</text>
</comment>
<keyword evidence="7 9" id="KW-0573">Peptidoglycan synthesis</keyword>
<keyword evidence="8 9" id="KW-0961">Cell wall biogenesis/degradation</keyword>
<gene>
    <name evidence="12" type="ORF">VF08_03995</name>
</gene>
<dbReference type="Gene3D" id="2.40.440.10">
    <property type="entry name" value="L,D-transpeptidase catalytic domain-like"/>
    <property type="match status" value="1"/>
</dbReference>
<dbReference type="InterPro" id="IPR050979">
    <property type="entry name" value="LD-transpeptidase"/>
</dbReference>
<feature type="compositionally biased region" description="Polar residues" evidence="10">
    <location>
        <begin position="40"/>
        <end position="57"/>
    </location>
</feature>
<dbReference type="GO" id="GO:0005576">
    <property type="term" value="C:extracellular region"/>
    <property type="evidence" value="ECO:0007669"/>
    <property type="project" value="TreeGrafter"/>
</dbReference>
<feature type="region of interest" description="Disordered" evidence="10">
    <location>
        <begin position="147"/>
        <end position="167"/>
    </location>
</feature>
<evidence type="ECO:0000313" key="13">
    <source>
        <dbReference type="Proteomes" id="UP000222310"/>
    </source>
</evidence>
<dbReference type="Pfam" id="PF03734">
    <property type="entry name" value="YkuD"/>
    <property type="match status" value="1"/>
</dbReference>
<evidence type="ECO:0000256" key="5">
    <source>
        <dbReference type="ARBA" id="ARBA00022801"/>
    </source>
</evidence>
<keyword evidence="6 9" id="KW-0133">Cell shape</keyword>
<accession>A0A9Q6EMZ6</accession>
<keyword evidence="5" id="KW-0378">Hydrolase</keyword>
<feature type="active site" description="Nucleophile" evidence="9">
    <location>
        <position position="319"/>
    </location>
</feature>
<evidence type="ECO:0000256" key="6">
    <source>
        <dbReference type="ARBA" id="ARBA00022960"/>
    </source>
</evidence>
<dbReference type="GO" id="GO:0071555">
    <property type="term" value="P:cell wall organization"/>
    <property type="evidence" value="ECO:0007669"/>
    <property type="project" value="UniProtKB-UniRule"/>
</dbReference>
<evidence type="ECO:0000256" key="8">
    <source>
        <dbReference type="ARBA" id="ARBA00023316"/>
    </source>
</evidence>
<dbReference type="GO" id="GO:0071972">
    <property type="term" value="F:peptidoglycan L,D-transpeptidase activity"/>
    <property type="evidence" value="ECO:0007669"/>
    <property type="project" value="TreeGrafter"/>
</dbReference>
<dbReference type="GO" id="GO:0016757">
    <property type="term" value="F:glycosyltransferase activity"/>
    <property type="evidence" value="ECO:0007669"/>
    <property type="project" value="UniProtKB-KW"/>
</dbReference>
<evidence type="ECO:0000256" key="10">
    <source>
        <dbReference type="SAM" id="MobiDB-lite"/>
    </source>
</evidence>
<dbReference type="InterPro" id="IPR038063">
    <property type="entry name" value="Transpep_catalytic_dom"/>
</dbReference>
<dbReference type="GO" id="GO:0018104">
    <property type="term" value="P:peptidoglycan-protein cross-linking"/>
    <property type="evidence" value="ECO:0007669"/>
    <property type="project" value="TreeGrafter"/>
</dbReference>
<dbReference type="InterPro" id="IPR005490">
    <property type="entry name" value="LD_TPept_cat_dom"/>
</dbReference>
<keyword evidence="3" id="KW-0328">Glycosyltransferase</keyword>
<name>A0A9Q6EMZ6_NOSLI</name>
<dbReference type="EMBL" id="LAHD01000006">
    <property type="protein sequence ID" value="PHK06638.1"/>
    <property type="molecule type" value="Genomic_DNA"/>
</dbReference>
<proteinExistence type="inferred from homology"/>
<protein>
    <recommendedName>
        <fullName evidence="11">L,D-TPase catalytic domain-containing protein</fullName>
    </recommendedName>
</protein>
<comment type="similarity">
    <text evidence="2">Belongs to the YkuD family.</text>
</comment>
<dbReference type="PANTHER" id="PTHR30582:SF24">
    <property type="entry name" value="L,D-TRANSPEPTIDASE ERFK_SRFK-RELATED"/>
    <property type="match status" value="1"/>
</dbReference>
<dbReference type="AlphaFoldDB" id="A0A9Q6EMZ6"/>
<feature type="region of interest" description="Disordered" evidence="10">
    <location>
        <begin position="40"/>
        <end position="63"/>
    </location>
</feature>
<dbReference type="GO" id="GO:0008360">
    <property type="term" value="P:regulation of cell shape"/>
    <property type="evidence" value="ECO:0007669"/>
    <property type="project" value="UniProtKB-UniRule"/>
</dbReference>
<evidence type="ECO:0000256" key="1">
    <source>
        <dbReference type="ARBA" id="ARBA00004752"/>
    </source>
</evidence>
<feature type="compositionally biased region" description="Low complexity" evidence="10">
    <location>
        <begin position="98"/>
        <end position="109"/>
    </location>
</feature>
<sequence length="344" mass="37676">MAMVKNESVGRMVMLLCFGTAFLSLAVHWRITTAQRQFEKSASTSMRQGSSLNNSQESRPEEAYKNFSQVSLGQVALGASVPPVENTQGSTVEKKSTSKSSAVGSSSQSKKIKKNVAKATINQSAKLKAQTKSKKIKKNLAKAIKPKVSQLKSPTTPPQTQPPKIKENIANPVQTPTQTRVVVQAEKQNPIVDSWPKALWPQASAQQVPTNKIISGKTKVVVDLSDHRTYVYVGDDVIASYPIAIGKKGWETPTGSFKVMHMRHFPVWRHPITGKVFEAGTNSPLGDRWIGFWSDGRNEIGFHGTPDVDLLGTAVSHGCLRMRNSDVRLLYEQVGLGTTVVVRE</sequence>
<dbReference type="PROSITE" id="PS52029">
    <property type="entry name" value="LD_TPASE"/>
    <property type="match status" value="1"/>
</dbReference>
<keyword evidence="4" id="KW-0808">Transferase</keyword>
<evidence type="ECO:0000256" key="9">
    <source>
        <dbReference type="PROSITE-ProRule" id="PRU01373"/>
    </source>
</evidence>
<dbReference type="PANTHER" id="PTHR30582">
    <property type="entry name" value="L,D-TRANSPEPTIDASE"/>
    <property type="match status" value="1"/>
</dbReference>
<dbReference type="Proteomes" id="UP000222310">
    <property type="component" value="Unassembled WGS sequence"/>
</dbReference>
<feature type="domain" description="L,D-TPase catalytic" evidence="11">
    <location>
        <begin position="218"/>
        <end position="343"/>
    </location>
</feature>
<evidence type="ECO:0000259" key="11">
    <source>
        <dbReference type="PROSITE" id="PS52029"/>
    </source>
</evidence>
<feature type="active site" description="Proton donor/acceptor" evidence="9">
    <location>
        <position position="303"/>
    </location>
</feature>
<evidence type="ECO:0000256" key="7">
    <source>
        <dbReference type="ARBA" id="ARBA00022984"/>
    </source>
</evidence>
<organism evidence="12 13">
    <name type="scientific">Nostoc linckia z8</name>
    <dbReference type="NCBI Taxonomy" id="1628746"/>
    <lineage>
        <taxon>Bacteria</taxon>
        <taxon>Bacillati</taxon>
        <taxon>Cyanobacteriota</taxon>
        <taxon>Cyanophyceae</taxon>
        <taxon>Nostocales</taxon>
        <taxon>Nostocaceae</taxon>
        <taxon>Nostoc</taxon>
    </lineage>
</organism>
<evidence type="ECO:0000313" key="12">
    <source>
        <dbReference type="EMBL" id="PHK06638.1"/>
    </source>
</evidence>
<evidence type="ECO:0000256" key="2">
    <source>
        <dbReference type="ARBA" id="ARBA00005992"/>
    </source>
</evidence>
<dbReference type="CDD" id="cd16913">
    <property type="entry name" value="YkuD_like"/>
    <property type="match status" value="1"/>
</dbReference>
<feature type="region of interest" description="Disordered" evidence="10">
    <location>
        <begin position="81"/>
        <end position="115"/>
    </location>
</feature>
<dbReference type="SUPFAM" id="SSF141523">
    <property type="entry name" value="L,D-transpeptidase catalytic domain-like"/>
    <property type="match status" value="1"/>
</dbReference>
<evidence type="ECO:0000256" key="4">
    <source>
        <dbReference type="ARBA" id="ARBA00022679"/>
    </source>
</evidence>
<evidence type="ECO:0000256" key="3">
    <source>
        <dbReference type="ARBA" id="ARBA00022676"/>
    </source>
</evidence>
<comment type="caution">
    <text evidence="12">The sequence shown here is derived from an EMBL/GenBank/DDBJ whole genome shotgun (WGS) entry which is preliminary data.</text>
</comment>